<gene>
    <name evidence="2" type="ORF">R1sor_005361</name>
</gene>
<feature type="compositionally biased region" description="Basic and acidic residues" evidence="1">
    <location>
        <begin position="181"/>
        <end position="211"/>
    </location>
</feature>
<evidence type="ECO:0000256" key="1">
    <source>
        <dbReference type="SAM" id="MobiDB-lite"/>
    </source>
</evidence>
<feature type="compositionally biased region" description="Acidic residues" evidence="1">
    <location>
        <begin position="151"/>
        <end position="172"/>
    </location>
</feature>
<dbReference type="Proteomes" id="UP001633002">
    <property type="component" value="Unassembled WGS sequence"/>
</dbReference>
<reference evidence="2 3" key="1">
    <citation type="submission" date="2024-09" db="EMBL/GenBank/DDBJ databases">
        <title>Chromosome-scale assembly of Riccia sorocarpa.</title>
        <authorList>
            <person name="Paukszto L."/>
        </authorList>
    </citation>
    <scope>NUCLEOTIDE SEQUENCE [LARGE SCALE GENOMIC DNA]</scope>
    <source>
        <strain evidence="2">LP-2024</strain>
        <tissue evidence="2">Aerial parts of the thallus</tissue>
    </source>
</reference>
<accession>A0ABD3HJB2</accession>
<comment type="caution">
    <text evidence="2">The sequence shown here is derived from an EMBL/GenBank/DDBJ whole genome shotgun (WGS) entry which is preliminary data.</text>
</comment>
<protein>
    <recommendedName>
        <fullName evidence="4">Regulatory protein RecX</fullName>
    </recommendedName>
</protein>
<name>A0ABD3HJB2_9MARC</name>
<keyword evidence="3" id="KW-1185">Reference proteome</keyword>
<sequence>MIRQDYEAVVSYIEDPENFRQVMGGGPKTKVGGKCMSKTKAFHIMASHLKNVAGFPDVIGEEMMKRFERYVAMYKKARGFKDSTGQGLSEKELEKGMTIEDKLEKICDDFGEGLTAGEEEHSPAVEEEHSLSVMQVKAEEGINLIDASYGSDDDDDIKGNQTEEEDPNEGFQDEINNAEQTRSEREGSATETRREQPAEGRRGRNVDDSRGKSTSNNRGNGSRSGESVVTRSLGRDNKANLMDLYEEGLRNKLEFRKAFIDYRYASLAEKRAVESKKRRCQLVIELRKDGMSLAEIEEFVKFVDAD</sequence>
<feature type="compositionally biased region" description="Low complexity" evidence="1">
    <location>
        <begin position="212"/>
        <end position="227"/>
    </location>
</feature>
<dbReference type="EMBL" id="JBJQOH010000003">
    <property type="protein sequence ID" value="KAL3691710.1"/>
    <property type="molecule type" value="Genomic_DNA"/>
</dbReference>
<feature type="region of interest" description="Disordered" evidence="1">
    <location>
        <begin position="146"/>
        <end position="232"/>
    </location>
</feature>
<organism evidence="2 3">
    <name type="scientific">Riccia sorocarpa</name>
    <dbReference type="NCBI Taxonomy" id="122646"/>
    <lineage>
        <taxon>Eukaryota</taxon>
        <taxon>Viridiplantae</taxon>
        <taxon>Streptophyta</taxon>
        <taxon>Embryophyta</taxon>
        <taxon>Marchantiophyta</taxon>
        <taxon>Marchantiopsida</taxon>
        <taxon>Marchantiidae</taxon>
        <taxon>Marchantiales</taxon>
        <taxon>Ricciaceae</taxon>
        <taxon>Riccia</taxon>
    </lineage>
</organism>
<evidence type="ECO:0000313" key="3">
    <source>
        <dbReference type="Proteomes" id="UP001633002"/>
    </source>
</evidence>
<evidence type="ECO:0000313" key="2">
    <source>
        <dbReference type="EMBL" id="KAL3691710.1"/>
    </source>
</evidence>
<evidence type="ECO:0008006" key="4">
    <source>
        <dbReference type="Google" id="ProtNLM"/>
    </source>
</evidence>
<dbReference type="AlphaFoldDB" id="A0ABD3HJB2"/>
<proteinExistence type="predicted"/>